<sequence length="228" mass="26135">MAKKRAQNSKRASSALNISDGPVLGISKLKSQLRQAKRLLLKDGLSPELRSTTEKRIEQLQASMEHVPSKEQERRNAIKYHRIKFFDRKKVDRRLKKVLTQLDQLNSTKNPKKSQQQKLELEAQHLRIDLNYIRHYPKHLKYVSLCPGGEYKDHETTTTSSLPDATPSSKEPDGLRSYVRILIHQSMESGTLSKTPDTDDQNVTEEADELELSNVAAEDDEFFEHDGD</sequence>
<evidence type="ECO:0000256" key="5">
    <source>
        <dbReference type="ARBA" id="ARBA00022552"/>
    </source>
</evidence>
<dbReference type="Proteomes" id="UP000324748">
    <property type="component" value="Unassembled WGS sequence"/>
</dbReference>
<dbReference type="OrthoDB" id="47732at2759"/>
<feature type="region of interest" description="Disordered" evidence="8">
    <location>
        <begin position="152"/>
        <end position="173"/>
    </location>
</feature>
<dbReference type="GO" id="GO:0030688">
    <property type="term" value="C:preribosome, small subunit precursor"/>
    <property type="evidence" value="ECO:0007669"/>
    <property type="project" value="TreeGrafter"/>
</dbReference>
<keyword evidence="5" id="KW-0698">rRNA processing</keyword>
<dbReference type="GO" id="GO:0005730">
    <property type="term" value="C:nucleolus"/>
    <property type="evidence" value="ECO:0007669"/>
    <property type="project" value="UniProtKB-SubCell"/>
</dbReference>
<evidence type="ECO:0000256" key="2">
    <source>
        <dbReference type="ARBA" id="ARBA00006916"/>
    </source>
</evidence>
<evidence type="ECO:0000313" key="12">
    <source>
        <dbReference type="Proteomes" id="UP000325313"/>
    </source>
</evidence>
<feature type="compositionally biased region" description="Polar residues" evidence="8">
    <location>
        <begin position="157"/>
        <end position="169"/>
    </location>
</feature>
<evidence type="ECO:0000256" key="6">
    <source>
        <dbReference type="ARBA" id="ARBA00023054"/>
    </source>
</evidence>
<keyword evidence="11" id="KW-1185">Reference proteome</keyword>
<dbReference type="Pfam" id="PF10153">
    <property type="entry name" value="Efg1"/>
    <property type="match status" value="1"/>
</dbReference>
<evidence type="ECO:0000313" key="11">
    <source>
        <dbReference type="Proteomes" id="UP000324748"/>
    </source>
</evidence>
<evidence type="ECO:0000256" key="4">
    <source>
        <dbReference type="ARBA" id="ARBA00019827"/>
    </source>
</evidence>
<dbReference type="EMBL" id="VDEP01000485">
    <property type="protein sequence ID" value="KAA1070091.1"/>
    <property type="molecule type" value="Genomic_DNA"/>
</dbReference>
<comment type="caution">
    <text evidence="10">The sequence shown here is derived from an EMBL/GenBank/DDBJ whole genome shotgun (WGS) entry which is preliminary data.</text>
</comment>
<comment type="subcellular location">
    <subcellularLocation>
        <location evidence="1">Nucleus</location>
        <location evidence="1">Nucleolus</location>
    </subcellularLocation>
</comment>
<evidence type="ECO:0000313" key="9">
    <source>
        <dbReference type="EMBL" id="KAA1070091.1"/>
    </source>
</evidence>
<reference evidence="11 12" key="1">
    <citation type="submission" date="2019-05" db="EMBL/GenBank/DDBJ databases">
        <title>Emergence of the Ug99 lineage of the wheat stem rust pathogen through somatic hybridization.</title>
        <authorList>
            <person name="Li F."/>
            <person name="Upadhyaya N.M."/>
            <person name="Sperschneider J."/>
            <person name="Matny O."/>
            <person name="Nguyen-Phuc H."/>
            <person name="Mago R."/>
            <person name="Raley C."/>
            <person name="Miller M.E."/>
            <person name="Silverstein K.A.T."/>
            <person name="Henningsen E."/>
            <person name="Hirsch C.D."/>
            <person name="Visser B."/>
            <person name="Pretorius Z.A."/>
            <person name="Steffenson B.J."/>
            <person name="Schwessinger B."/>
            <person name="Dodds P.N."/>
            <person name="Figueroa M."/>
        </authorList>
    </citation>
    <scope>NUCLEOTIDE SEQUENCE [LARGE SCALE GENOMIC DNA]</scope>
    <source>
        <strain evidence="10">21-0</strain>
        <strain evidence="9 12">Ug99</strain>
    </source>
</reference>
<dbReference type="EMBL" id="VSWC01000001">
    <property type="protein sequence ID" value="KAA1119328.1"/>
    <property type="molecule type" value="Genomic_DNA"/>
</dbReference>
<feature type="region of interest" description="Disordered" evidence="8">
    <location>
        <begin position="186"/>
        <end position="228"/>
    </location>
</feature>
<dbReference type="AlphaFoldDB" id="A0A5B0R185"/>
<evidence type="ECO:0000256" key="7">
    <source>
        <dbReference type="ARBA" id="ARBA00023242"/>
    </source>
</evidence>
<feature type="compositionally biased region" description="Acidic residues" evidence="8">
    <location>
        <begin position="198"/>
        <end position="228"/>
    </location>
</feature>
<dbReference type="Proteomes" id="UP000325313">
    <property type="component" value="Unassembled WGS sequence"/>
</dbReference>
<dbReference type="InterPro" id="IPR050786">
    <property type="entry name" value="EFG1_rRNA-proc"/>
</dbReference>
<dbReference type="PANTHER" id="PTHR33911:SF1">
    <property type="entry name" value="RRNA-PROCESSING PROTEIN EFG1"/>
    <property type="match status" value="1"/>
</dbReference>
<protein>
    <recommendedName>
        <fullName evidence="3">rRNA-processing protein EFG1</fullName>
    </recommendedName>
    <alternativeName>
        <fullName evidence="4">rRNA-processing protein efg1</fullName>
    </alternativeName>
</protein>
<dbReference type="GO" id="GO:0000462">
    <property type="term" value="P:maturation of SSU-rRNA from tricistronic rRNA transcript (SSU-rRNA, 5.8S rRNA, LSU-rRNA)"/>
    <property type="evidence" value="ECO:0007669"/>
    <property type="project" value="TreeGrafter"/>
</dbReference>
<evidence type="ECO:0000256" key="8">
    <source>
        <dbReference type="SAM" id="MobiDB-lite"/>
    </source>
</evidence>
<feature type="compositionally biased region" description="Polar residues" evidence="8">
    <location>
        <begin position="186"/>
        <end position="195"/>
    </location>
</feature>
<keyword evidence="7" id="KW-0539">Nucleus</keyword>
<dbReference type="PANTHER" id="PTHR33911">
    <property type="entry name" value="RRNA-PROCESSING PROTEIN EFG1"/>
    <property type="match status" value="1"/>
</dbReference>
<proteinExistence type="inferred from homology"/>
<accession>A0A5B0R185</accession>
<organism evidence="10 11">
    <name type="scientific">Puccinia graminis f. sp. tritici</name>
    <dbReference type="NCBI Taxonomy" id="56615"/>
    <lineage>
        <taxon>Eukaryota</taxon>
        <taxon>Fungi</taxon>
        <taxon>Dikarya</taxon>
        <taxon>Basidiomycota</taxon>
        <taxon>Pucciniomycotina</taxon>
        <taxon>Pucciniomycetes</taxon>
        <taxon>Pucciniales</taxon>
        <taxon>Pucciniaceae</taxon>
        <taxon>Puccinia</taxon>
    </lineage>
</organism>
<comment type="similarity">
    <text evidence="2">Belongs to the EFG1 family.</text>
</comment>
<dbReference type="InterPro" id="IPR019310">
    <property type="entry name" value="Efg1"/>
</dbReference>
<feature type="region of interest" description="Disordered" evidence="8">
    <location>
        <begin position="1"/>
        <end position="21"/>
    </location>
</feature>
<name>A0A5B0R185_PUCGR</name>
<evidence type="ECO:0000256" key="1">
    <source>
        <dbReference type="ARBA" id="ARBA00004604"/>
    </source>
</evidence>
<gene>
    <name evidence="10" type="primary">EFG1_2</name>
    <name evidence="9" type="synonym">EFG1_1</name>
    <name evidence="10" type="ORF">PGT21_022220</name>
    <name evidence="9" type="ORF">PGTUg99_005783</name>
</gene>
<evidence type="ECO:0000256" key="3">
    <source>
        <dbReference type="ARBA" id="ARBA00018689"/>
    </source>
</evidence>
<keyword evidence="6" id="KW-0175">Coiled coil</keyword>
<evidence type="ECO:0000313" key="10">
    <source>
        <dbReference type="EMBL" id="KAA1119328.1"/>
    </source>
</evidence>